<dbReference type="Proteomes" id="UP000279029">
    <property type="component" value="Chromosome"/>
</dbReference>
<organism evidence="1 2">
    <name type="scientific">Petrocella atlantisensis</name>
    <dbReference type="NCBI Taxonomy" id="2173034"/>
    <lineage>
        <taxon>Bacteria</taxon>
        <taxon>Bacillati</taxon>
        <taxon>Bacillota</taxon>
        <taxon>Clostridia</taxon>
        <taxon>Lachnospirales</taxon>
        <taxon>Vallitaleaceae</taxon>
        <taxon>Petrocella</taxon>
    </lineage>
</organism>
<name>A0A3P7PK64_9FIRM</name>
<evidence type="ECO:0000313" key="1">
    <source>
        <dbReference type="EMBL" id="VDN49338.1"/>
    </source>
</evidence>
<accession>A0A3P7PK64</accession>
<dbReference type="EMBL" id="LR130778">
    <property type="protein sequence ID" value="VDN49338.1"/>
    <property type="molecule type" value="Genomic_DNA"/>
</dbReference>
<reference evidence="1 2" key="1">
    <citation type="submission" date="2018-09" db="EMBL/GenBank/DDBJ databases">
        <authorList>
            <person name="Postec A."/>
        </authorList>
    </citation>
    <scope>NUCLEOTIDE SEQUENCE [LARGE SCALE GENOMIC DNA]</scope>
    <source>
        <strain evidence="1">70B-A</strain>
    </source>
</reference>
<sequence>MKVITITPIYPMKEVLFLHDLKHLYIVKFLTFTGHSLNISRNGLSTG</sequence>
<dbReference type="KEGG" id="cbar:PATL70BA_3406"/>
<proteinExistence type="predicted"/>
<gene>
    <name evidence="1" type="ORF">PATL70BA_3406</name>
</gene>
<keyword evidence="2" id="KW-1185">Reference proteome</keyword>
<evidence type="ECO:0000313" key="2">
    <source>
        <dbReference type="Proteomes" id="UP000279029"/>
    </source>
</evidence>
<protein>
    <submittedName>
        <fullName evidence="1">Uncharacterized protein</fullName>
    </submittedName>
</protein>
<dbReference type="AlphaFoldDB" id="A0A3P7PK64"/>